<comment type="caution">
    <text evidence="2">The sequence shown here is derived from an EMBL/GenBank/DDBJ whole genome shotgun (WGS) entry which is preliminary data.</text>
</comment>
<feature type="compositionally biased region" description="Low complexity" evidence="1">
    <location>
        <begin position="49"/>
        <end position="63"/>
    </location>
</feature>
<evidence type="ECO:0000313" key="3">
    <source>
        <dbReference type="Proteomes" id="UP000314294"/>
    </source>
</evidence>
<dbReference type="Proteomes" id="UP000314294">
    <property type="component" value="Unassembled WGS sequence"/>
</dbReference>
<keyword evidence="3" id="KW-1185">Reference proteome</keyword>
<gene>
    <name evidence="2" type="ORF">EYF80_049041</name>
</gene>
<protein>
    <submittedName>
        <fullName evidence="2">Uncharacterized protein</fullName>
    </submittedName>
</protein>
<dbReference type="EMBL" id="SRLO01001159">
    <property type="protein sequence ID" value="TNN40801.1"/>
    <property type="molecule type" value="Genomic_DNA"/>
</dbReference>
<organism evidence="2 3">
    <name type="scientific">Liparis tanakae</name>
    <name type="common">Tanaka's snailfish</name>
    <dbReference type="NCBI Taxonomy" id="230148"/>
    <lineage>
        <taxon>Eukaryota</taxon>
        <taxon>Metazoa</taxon>
        <taxon>Chordata</taxon>
        <taxon>Craniata</taxon>
        <taxon>Vertebrata</taxon>
        <taxon>Euteleostomi</taxon>
        <taxon>Actinopterygii</taxon>
        <taxon>Neopterygii</taxon>
        <taxon>Teleostei</taxon>
        <taxon>Neoteleostei</taxon>
        <taxon>Acanthomorphata</taxon>
        <taxon>Eupercaria</taxon>
        <taxon>Perciformes</taxon>
        <taxon>Cottioidei</taxon>
        <taxon>Cottales</taxon>
        <taxon>Liparidae</taxon>
        <taxon>Liparis</taxon>
    </lineage>
</organism>
<accession>A0A4Z2FIM8</accession>
<evidence type="ECO:0000313" key="2">
    <source>
        <dbReference type="EMBL" id="TNN40801.1"/>
    </source>
</evidence>
<evidence type="ECO:0000256" key="1">
    <source>
        <dbReference type="SAM" id="MobiDB-lite"/>
    </source>
</evidence>
<dbReference type="AlphaFoldDB" id="A0A4Z2FIM8"/>
<reference evidence="2 3" key="1">
    <citation type="submission" date="2019-03" db="EMBL/GenBank/DDBJ databases">
        <title>First draft genome of Liparis tanakae, snailfish: a comprehensive survey of snailfish specific genes.</title>
        <authorList>
            <person name="Kim W."/>
            <person name="Song I."/>
            <person name="Jeong J.-H."/>
            <person name="Kim D."/>
            <person name="Kim S."/>
            <person name="Ryu S."/>
            <person name="Song J.Y."/>
            <person name="Lee S.K."/>
        </authorList>
    </citation>
    <scope>NUCLEOTIDE SEQUENCE [LARGE SCALE GENOMIC DNA]</scope>
    <source>
        <tissue evidence="2">Muscle</tissue>
    </source>
</reference>
<proteinExistence type="predicted"/>
<name>A0A4Z2FIM8_9TELE</name>
<feature type="region of interest" description="Disordered" evidence="1">
    <location>
        <begin position="1"/>
        <end position="84"/>
    </location>
</feature>
<sequence>MPYPHGSAPGEASTNSNACSGVKATHRARLADVTADPTGSSSGHGAGLSGSDSDWLASGSSAAAEEEEEADLAWRKGDSPVSMT</sequence>